<dbReference type="RefSeq" id="WP_149837846.1">
    <property type="nucleotide sequence ID" value="NZ_VUOC01000002.1"/>
</dbReference>
<evidence type="ECO:0000313" key="2">
    <source>
        <dbReference type="EMBL" id="KAA2242970.1"/>
    </source>
</evidence>
<dbReference type="SUPFAM" id="SSF50475">
    <property type="entry name" value="FMN-binding split barrel"/>
    <property type="match status" value="1"/>
</dbReference>
<dbReference type="PANTHER" id="PTHR34818">
    <property type="entry name" value="PROTEIN BLI-3"/>
    <property type="match status" value="1"/>
</dbReference>
<dbReference type="InterPro" id="IPR038725">
    <property type="entry name" value="YdaG_split_barrel_FMN-bd"/>
</dbReference>
<protein>
    <submittedName>
        <fullName evidence="2">Pyridoxamine 5'-phosphate oxidase family protein</fullName>
    </submittedName>
</protein>
<reference evidence="2 3" key="2">
    <citation type="submission" date="2019-09" db="EMBL/GenBank/DDBJ databases">
        <authorList>
            <person name="Jin C."/>
        </authorList>
    </citation>
    <scope>NUCLEOTIDE SEQUENCE [LARGE SCALE GENOMIC DNA]</scope>
    <source>
        <strain evidence="2 3">BN140078</strain>
    </source>
</reference>
<dbReference type="AlphaFoldDB" id="A0A5B2VWE8"/>
<feature type="domain" description="General stress protein FMN-binding split barrel" evidence="1">
    <location>
        <begin position="22"/>
        <end position="169"/>
    </location>
</feature>
<name>A0A5B2VWE8_9BACT</name>
<dbReference type="Pfam" id="PF16242">
    <property type="entry name" value="Pyrid_ox_like"/>
    <property type="match status" value="1"/>
</dbReference>
<dbReference type="Gene3D" id="2.30.110.10">
    <property type="entry name" value="Electron Transport, Fmn-binding Protein, Chain A"/>
    <property type="match status" value="1"/>
</dbReference>
<evidence type="ECO:0000259" key="1">
    <source>
        <dbReference type="Pfam" id="PF16242"/>
    </source>
</evidence>
<accession>A0A5B2VWE8</accession>
<keyword evidence="3" id="KW-1185">Reference proteome</keyword>
<dbReference type="EMBL" id="VUOC01000002">
    <property type="protein sequence ID" value="KAA2242970.1"/>
    <property type="molecule type" value="Genomic_DNA"/>
</dbReference>
<dbReference type="PANTHER" id="PTHR34818:SF1">
    <property type="entry name" value="PROTEIN BLI-3"/>
    <property type="match status" value="1"/>
</dbReference>
<sequence>MDSINRQQPEDNRDNLQGGAALDKLRLLAEKADNCFFCTRITTGEQFNTRPMAILQVDDMGNCWFLSAIDSEKNSDIAADPAVQLLFKGSDHSDFMSIYGQASISQDKEKIKELWNPLIKTWFTEGIDDPRITVIRVVPSSGYYWDTKHGQIVAFAKQIVGAVTGKTLDDSVEGTLDV</sequence>
<proteinExistence type="predicted"/>
<evidence type="ECO:0000313" key="3">
    <source>
        <dbReference type="Proteomes" id="UP000324611"/>
    </source>
</evidence>
<comment type="caution">
    <text evidence="2">The sequence shown here is derived from an EMBL/GenBank/DDBJ whole genome shotgun (WGS) entry which is preliminary data.</text>
</comment>
<reference evidence="2 3" key="1">
    <citation type="submission" date="2019-09" db="EMBL/GenBank/DDBJ databases">
        <title>Chitinophaga ginsengihumi sp. nov., isolated from soil of ginseng rhizosphere.</title>
        <authorList>
            <person name="Lee J."/>
        </authorList>
    </citation>
    <scope>NUCLEOTIDE SEQUENCE [LARGE SCALE GENOMIC DNA]</scope>
    <source>
        <strain evidence="2 3">BN140078</strain>
    </source>
</reference>
<organism evidence="2 3">
    <name type="scientific">Chitinophaga agrisoli</name>
    <dbReference type="NCBI Taxonomy" id="2607653"/>
    <lineage>
        <taxon>Bacteria</taxon>
        <taxon>Pseudomonadati</taxon>
        <taxon>Bacteroidota</taxon>
        <taxon>Chitinophagia</taxon>
        <taxon>Chitinophagales</taxon>
        <taxon>Chitinophagaceae</taxon>
        <taxon>Chitinophaga</taxon>
    </lineage>
</organism>
<dbReference type="InterPro" id="IPR012349">
    <property type="entry name" value="Split_barrel_FMN-bd"/>
</dbReference>
<dbReference type="Proteomes" id="UP000324611">
    <property type="component" value="Unassembled WGS sequence"/>
</dbReference>
<dbReference type="InterPro" id="IPR052917">
    <property type="entry name" value="Stress-Dev_Protein"/>
</dbReference>
<gene>
    <name evidence="2" type="ORF">F0L74_10640</name>
</gene>